<name>A0ABW0EGH1_9PSEU</name>
<gene>
    <name evidence="2" type="ORF">ACFPM7_05395</name>
</gene>
<comment type="caution">
    <text evidence="2">The sequence shown here is derived from an EMBL/GenBank/DDBJ whole genome shotgun (WGS) entry which is preliminary data.</text>
</comment>
<evidence type="ECO:0000313" key="2">
    <source>
        <dbReference type="EMBL" id="MFC5286478.1"/>
    </source>
</evidence>
<evidence type="ECO:0000313" key="3">
    <source>
        <dbReference type="Proteomes" id="UP001596157"/>
    </source>
</evidence>
<reference evidence="3" key="1">
    <citation type="journal article" date="2019" name="Int. J. Syst. Evol. Microbiol.">
        <title>The Global Catalogue of Microorganisms (GCM) 10K type strain sequencing project: providing services to taxonomists for standard genome sequencing and annotation.</title>
        <authorList>
            <consortium name="The Broad Institute Genomics Platform"/>
            <consortium name="The Broad Institute Genome Sequencing Center for Infectious Disease"/>
            <person name="Wu L."/>
            <person name="Ma J."/>
        </authorList>
    </citation>
    <scope>NUCLEOTIDE SEQUENCE [LARGE SCALE GENOMIC DNA]</scope>
    <source>
        <strain evidence="3">CCUG 59778</strain>
    </source>
</reference>
<sequence length="171" mass="17842">MPPTSRDALIAVADLLAPGAPEVGARAAAAHDDPAGYVQENAEQLDERGIDEPIPNLAWIALVDALADHELLAEVDWKEADDEIVARLRELGSSPADGWSWYAGPDEDGLPTYDFLQLAGENLAAEGTALAVLDIDSDCYPLVLLPVGQAAELVDLASAAGFTAAPLGLSD</sequence>
<organism evidence="2 3">
    <name type="scientific">Actinokineospora guangxiensis</name>
    <dbReference type="NCBI Taxonomy" id="1490288"/>
    <lineage>
        <taxon>Bacteria</taxon>
        <taxon>Bacillati</taxon>
        <taxon>Actinomycetota</taxon>
        <taxon>Actinomycetes</taxon>
        <taxon>Pseudonocardiales</taxon>
        <taxon>Pseudonocardiaceae</taxon>
        <taxon>Actinokineospora</taxon>
    </lineage>
</organism>
<keyword evidence="3" id="KW-1185">Reference proteome</keyword>
<dbReference type="RefSeq" id="WP_378244445.1">
    <property type="nucleotide sequence ID" value="NZ_JBHSKF010000002.1"/>
</dbReference>
<dbReference type="Pfam" id="PF20335">
    <property type="entry name" value="DUF6630"/>
    <property type="match status" value="1"/>
</dbReference>
<protein>
    <submittedName>
        <fullName evidence="2">DUF6630 family protein</fullName>
    </submittedName>
</protein>
<feature type="domain" description="DUF6630" evidence="1">
    <location>
        <begin position="9"/>
        <end position="164"/>
    </location>
</feature>
<proteinExistence type="predicted"/>
<accession>A0ABW0EGH1</accession>
<dbReference type="EMBL" id="JBHSKF010000002">
    <property type="protein sequence ID" value="MFC5286478.1"/>
    <property type="molecule type" value="Genomic_DNA"/>
</dbReference>
<dbReference type="InterPro" id="IPR046582">
    <property type="entry name" value="DUF6630"/>
</dbReference>
<evidence type="ECO:0000259" key="1">
    <source>
        <dbReference type="Pfam" id="PF20335"/>
    </source>
</evidence>
<dbReference type="Proteomes" id="UP001596157">
    <property type="component" value="Unassembled WGS sequence"/>
</dbReference>